<proteinExistence type="predicted"/>
<evidence type="ECO:0000313" key="4">
    <source>
        <dbReference type="Proteomes" id="UP000644610"/>
    </source>
</evidence>
<comment type="caution">
    <text evidence="3">The sequence shown here is derived from an EMBL/GenBank/DDBJ whole genome shotgun (WGS) entry which is preliminary data.</text>
</comment>
<evidence type="ECO:0000256" key="1">
    <source>
        <dbReference type="SAM" id="MobiDB-lite"/>
    </source>
</evidence>
<protein>
    <recommendedName>
        <fullName evidence="2">Peptidase C14 caspase domain-containing protein</fullName>
    </recommendedName>
</protein>
<dbReference type="InterPro" id="IPR011600">
    <property type="entry name" value="Pept_C14_caspase"/>
</dbReference>
<dbReference type="RefSeq" id="WP_203980695.1">
    <property type="nucleotide sequence ID" value="NZ_BAAAKY010000004.1"/>
</dbReference>
<dbReference type="Proteomes" id="UP000644610">
    <property type="component" value="Unassembled WGS sequence"/>
</dbReference>
<dbReference type="AlphaFoldDB" id="A0A8J3XW15"/>
<sequence length="500" mass="52961">MTTDAASYAASQAILIGVSAYEHAAFPPIPAVRNNLRAMQQVLTDPALCGWPPERVTVISDPRSAAELGTQIADLVEETTGTLLLYYAGHGNLSERGDLCLTVTATRRDRLTFTGLPWQAVSEVLSGCPATIRMVILDCCFAGRAIEALGGDRDSDIADIAHIQGVYTLTATTRNKVAHVPPADQQGEAFTSFTGQLCDLVRSGIPHKPAWLTLGDIYPVLSARLKEQGLPKPDQRGTDTAPYYPFTRNAASAAQVTDPRAIAAVVTSRQLIFALARALAHAVASAIAAASARAKANDLGHELVRERAADGHVARAFHRIGDAARDRTRAVASKGAHSAADGLTRDRDRALDRARALADDLAHTLARANELDGDCDEALALASARASDLAQMLTSPSLRSLAEAAARALAQTHVRRVGSALEAVHLDASGLDLSELSDVNPANLAAFVGVIWTEETIWPPALAESVRQRSREIRPGVYQVDHAPGDEAPDSIDSADAATP</sequence>
<reference evidence="3" key="1">
    <citation type="submission" date="2021-01" db="EMBL/GenBank/DDBJ databases">
        <title>Whole genome shotgun sequence of Planotetraspora silvatica NBRC 100141.</title>
        <authorList>
            <person name="Komaki H."/>
            <person name="Tamura T."/>
        </authorList>
    </citation>
    <scope>NUCLEOTIDE SEQUENCE</scope>
    <source>
        <strain evidence="3">NBRC 100141</strain>
    </source>
</reference>
<dbReference type="Gene3D" id="3.40.50.1460">
    <property type="match status" value="1"/>
</dbReference>
<keyword evidence="4" id="KW-1185">Reference proteome</keyword>
<dbReference type="EMBL" id="BOOQ01000062">
    <property type="protein sequence ID" value="GII51183.1"/>
    <property type="molecule type" value="Genomic_DNA"/>
</dbReference>
<dbReference type="GO" id="GO:0004197">
    <property type="term" value="F:cysteine-type endopeptidase activity"/>
    <property type="evidence" value="ECO:0007669"/>
    <property type="project" value="InterPro"/>
</dbReference>
<accession>A0A8J3XW15</accession>
<dbReference type="Pfam" id="PF00656">
    <property type="entry name" value="Peptidase_C14"/>
    <property type="match status" value="1"/>
</dbReference>
<evidence type="ECO:0000259" key="2">
    <source>
        <dbReference type="Pfam" id="PF00656"/>
    </source>
</evidence>
<feature type="domain" description="Peptidase C14 caspase" evidence="2">
    <location>
        <begin position="13"/>
        <end position="205"/>
    </location>
</feature>
<evidence type="ECO:0000313" key="3">
    <source>
        <dbReference type="EMBL" id="GII51183.1"/>
    </source>
</evidence>
<feature type="region of interest" description="Disordered" evidence="1">
    <location>
        <begin position="476"/>
        <end position="500"/>
    </location>
</feature>
<dbReference type="GO" id="GO:0006508">
    <property type="term" value="P:proteolysis"/>
    <property type="evidence" value="ECO:0007669"/>
    <property type="project" value="InterPro"/>
</dbReference>
<name>A0A8J3XW15_9ACTN</name>
<gene>
    <name evidence="3" type="ORF">Psi02_76070</name>
</gene>
<organism evidence="3 4">
    <name type="scientific">Planotetraspora silvatica</name>
    <dbReference type="NCBI Taxonomy" id="234614"/>
    <lineage>
        <taxon>Bacteria</taxon>
        <taxon>Bacillati</taxon>
        <taxon>Actinomycetota</taxon>
        <taxon>Actinomycetes</taxon>
        <taxon>Streptosporangiales</taxon>
        <taxon>Streptosporangiaceae</taxon>
        <taxon>Planotetraspora</taxon>
    </lineage>
</organism>
<dbReference type="NCBIfam" id="NF047832">
    <property type="entry name" value="caspase_w_EACC1"/>
    <property type="match status" value="1"/>
</dbReference>